<feature type="non-terminal residue" evidence="2">
    <location>
        <position position="1"/>
    </location>
</feature>
<accession>A0A371FLB2</accession>
<feature type="non-terminal residue" evidence="2">
    <location>
        <position position="781"/>
    </location>
</feature>
<feature type="region of interest" description="Disordered" evidence="1">
    <location>
        <begin position="90"/>
        <end position="112"/>
    </location>
</feature>
<feature type="compositionally biased region" description="Basic and acidic residues" evidence="1">
    <location>
        <begin position="90"/>
        <end position="100"/>
    </location>
</feature>
<evidence type="ECO:0000313" key="2">
    <source>
        <dbReference type="EMBL" id="RDX79119.1"/>
    </source>
</evidence>
<sequence>MANLWFSKSRFRTLVRLDNSSVLCRRKSINLSIMMPDDVAAEACHDGEKVEAQAMHGNQSVWMAHWMQTNYKSATAACNRLGIDCELKEEKEDSGTEQHDLPGGSDSSVHDGAFGEAARVTSVTLVNEADNEKLKKASYDSKSFPALIVSRKLDGRLPLQREQHGVYHREDGKSETEACSEDDIVSLNRAGTSGAGLPSTSAHGPPKIETLVKECRVLSQEVLPTALLMKSQLDVEPKNLSVSTSPWNDFVKSASDMVPNGRGKGKTVMPPQFTHEPREIYQSSYNLASRGRFTCTKYHAYSSLLISEKKMSSLLDPQGSSFSRWMKSGITHLPHDFIAGGDGGLYFIRGQHHEIEKYVANPNITSHTASSESTKPQNFYGLSSVVAQVPYSVRDLGSMKIYTSVDSVEGSSRGHPKISQTTHHFLMSEKTDVNLSDRGQFFREPIAPIKFKGNAFNEILEFSPPTSDHALEGLKLEAVGSSIKREGKENVQDFKCLKGLKNESSAETDTMDINALHKNNLPGDVPLQTNKCFKDSQNSFTSQVATSSAREKTIAKSVNTALPDINQEPHELLSQESPVVDRETSTSRTHSLDLDHFLSHADKHARSNSVNSSLGSDPSSRWVKRLKLCTLGSAHGTESTKIEETSSHEKVNKIFGKIVKDSKTSLEPKIVYHAEGQMVQDLPVTVSTNEKSSFTEVKKTVKITLSHPWIQRWSHNRAASSQKRHELAELREPKSSNTVPEEFQKKQFPSIAAMALMGKAMNSLNPSELMKKGPVIVWNMK</sequence>
<comment type="caution">
    <text evidence="2">The sequence shown here is derived from an EMBL/GenBank/DDBJ whole genome shotgun (WGS) entry which is preliminary data.</text>
</comment>
<keyword evidence="3" id="KW-1185">Reference proteome</keyword>
<organism evidence="2 3">
    <name type="scientific">Mucuna pruriens</name>
    <name type="common">Velvet bean</name>
    <name type="synonym">Dolichos pruriens</name>
    <dbReference type="NCBI Taxonomy" id="157652"/>
    <lineage>
        <taxon>Eukaryota</taxon>
        <taxon>Viridiplantae</taxon>
        <taxon>Streptophyta</taxon>
        <taxon>Embryophyta</taxon>
        <taxon>Tracheophyta</taxon>
        <taxon>Spermatophyta</taxon>
        <taxon>Magnoliopsida</taxon>
        <taxon>eudicotyledons</taxon>
        <taxon>Gunneridae</taxon>
        <taxon>Pentapetalae</taxon>
        <taxon>rosids</taxon>
        <taxon>fabids</taxon>
        <taxon>Fabales</taxon>
        <taxon>Fabaceae</taxon>
        <taxon>Papilionoideae</taxon>
        <taxon>50 kb inversion clade</taxon>
        <taxon>NPAAA clade</taxon>
        <taxon>indigoferoid/millettioid clade</taxon>
        <taxon>Phaseoleae</taxon>
        <taxon>Mucuna</taxon>
    </lineage>
</organism>
<evidence type="ECO:0000313" key="3">
    <source>
        <dbReference type="Proteomes" id="UP000257109"/>
    </source>
</evidence>
<dbReference type="AlphaFoldDB" id="A0A371FLB2"/>
<dbReference type="PANTHER" id="PTHR36062:SF1">
    <property type="entry name" value="OS01G0687300 PROTEIN"/>
    <property type="match status" value="1"/>
</dbReference>
<proteinExistence type="predicted"/>
<dbReference type="PANTHER" id="PTHR36062">
    <property type="entry name" value="OS01G0687300 PROTEIN"/>
    <property type="match status" value="1"/>
</dbReference>
<dbReference type="InterPro" id="IPR037476">
    <property type="entry name" value="PCH1"/>
</dbReference>
<feature type="compositionally biased region" description="Basic and acidic residues" evidence="1">
    <location>
        <begin position="567"/>
        <end position="588"/>
    </location>
</feature>
<dbReference type="Proteomes" id="UP000257109">
    <property type="component" value="Unassembled WGS sequence"/>
</dbReference>
<dbReference type="EMBL" id="QJKJ01008630">
    <property type="protein sequence ID" value="RDX79119.1"/>
    <property type="molecule type" value="Genomic_DNA"/>
</dbReference>
<name>A0A371FLB2_MUCPR</name>
<gene>
    <name evidence="2" type="ORF">CR513_40498</name>
</gene>
<dbReference type="OrthoDB" id="649277at2759"/>
<feature type="region of interest" description="Disordered" evidence="1">
    <location>
        <begin position="561"/>
        <end position="588"/>
    </location>
</feature>
<reference evidence="2" key="1">
    <citation type="submission" date="2018-05" db="EMBL/GenBank/DDBJ databases">
        <title>Draft genome of Mucuna pruriens seed.</title>
        <authorList>
            <person name="Nnadi N.E."/>
            <person name="Vos R."/>
            <person name="Hasami M.H."/>
            <person name="Devisetty U.K."/>
            <person name="Aguiy J.C."/>
        </authorList>
    </citation>
    <scope>NUCLEOTIDE SEQUENCE [LARGE SCALE GENOMIC DNA]</scope>
    <source>
        <strain evidence="2">JCA_2017</strain>
    </source>
</reference>
<evidence type="ECO:0000256" key="1">
    <source>
        <dbReference type="SAM" id="MobiDB-lite"/>
    </source>
</evidence>
<dbReference type="STRING" id="157652.A0A371FLB2"/>
<dbReference type="GO" id="GO:0010099">
    <property type="term" value="P:regulation of photomorphogenesis"/>
    <property type="evidence" value="ECO:0007669"/>
    <property type="project" value="InterPro"/>
</dbReference>
<protein>
    <submittedName>
        <fullName evidence="2">F-box protein</fullName>
    </submittedName>
</protein>